<gene>
    <name evidence="1" type="ORF">F7725_006348</name>
</gene>
<dbReference type="Proteomes" id="UP000518266">
    <property type="component" value="Unassembled WGS sequence"/>
</dbReference>
<reference evidence="1 2" key="1">
    <citation type="submission" date="2020-03" db="EMBL/GenBank/DDBJ databases">
        <title>Dissostichus mawsoni Genome sequencing and assembly.</title>
        <authorList>
            <person name="Park H."/>
        </authorList>
    </citation>
    <scope>NUCLEOTIDE SEQUENCE [LARGE SCALE GENOMIC DNA]</scope>
    <source>
        <strain evidence="1">DM0001</strain>
        <tissue evidence="1">Muscle</tissue>
    </source>
</reference>
<dbReference type="AlphaFoldDB" id="A0A7J5XTM4"/>
<accession>A0A7J5XTM4</accession>
<comment type="caution">
    <text evidence="1">The sequence shown here is derived from an EMBL/GenBank/DDBJ whole genome shotgun (WGS) entry which is preliminary data.</text>
</comment>
<protein>
    <submittedName>
        <fullName evidence="1">Uncharacterized protein</fullName>
    </submittedName>
</protein>
<name>A0A7J5XTM4_DISMA</name>
<feature type="non-terminal residue" evidence="1">
    <location>
        <position position="1"/>
    </location>
</feature>
<proteinExistence type="predicted"/>
<sequence>MSGFRTHHADSCQGLGLISDSCQGLGLIVLTHVRSILSKMIDTMSSGLVSLFRVMSCIACRGRHSNCDS</sequence>
<keyword evidence="2" id="KW-1185">Reference proteome</keyword>
<dbReference type="EMBL" id="JAAKFY010000020">
    <property type="protein sequence ID" value="KAF3840486.1"/>
    <property type="molecule type" value="Genomic_DNA"/>
</dbReference>
<evidence type="ECO:0000313" key="1">
    <source>
        <dbReference type="EMBL" id="KAF3840486.1"/>
    </source>
</evidence>
<organism evidence="1 2">
    <name type="scientific">Dissostichus mawsoni</name>
    <name type="common">Antarctic cod</name>
    <dbReference type="NCBI Taxonomy" id="36200"/>
    <lineage>
        <taxon>Eukaryota</taxon>
        <taxon>Metazoa</taxon>
        <taxon>Chordata</taxon>
        <taxon>Craniata</taxon>
        <taxon>Vertebrata</taxon>
        <taxon>Euteleostomi</taxon>
        <taxon>Actinopterygii</taxon>
        <taxon>Neopterygii</taxon>
        <taxon>Teleostei</taxon>
        <taxon>Neoteleostei</taxon>
        <taxon>Acanthomorphata</taxon>
        <taxon>Eupercaria</taxon>
        <taxon>Perciformes</taxon>
        <taxon>Notothenioidei</taxon>
        <taxon>Nototheniidae</taxon>
        <taxon>Dissostichus</taxon>
    </lineage>
</organism>
<evidence type="ECO:0000313" key="2">
    <source>
        <dbReference type="Proteomes" id="UP000518266"/>
    </source>
</evidence>